<dbReference type="RefSeq" id="WP_380922502.1">
    <property type="nucleotide sequence ID" value="NZ_JBHUPE010000007.1"/>
</dbReference>
<dbReference type="PROSITE" id="PS51257">
    <property type="entry name" value="PROKAR_LIPOPROTEIN"/>
    <property type="match status" value="1"/>
</dbReference>
<name>A0ABW5YZJ2_9SPHI</name>
<dbReference type="Proteomes" id="UP001597509">
    <property type="component" value="Unassembled WGS sequence"/>
</dbReference>
<dbReference type="Pfam" id="PF08757">
    <property type="entry name" value="CotH"/>
    <property type="match status" value="1"/>
</dbReference>
<sequence length="426" mass="49757">MNKSYLQLEQLTSVVKKFLIGMLVMLATIACTKRPVDDIDLSNVEELPVLNENVKAVVPHIFINIDDNREVVDKEVYLTGSIYIDGNNKFKDFEVVRTKIKGRGNSTWSKPKKPFRLKLDKKASLFNLAEAKDWVLLANYNDYTLMTNAVAMKIGKQLGLPFTHDIIPVDLTINGIYQGNYNLTQQVEIHENRVNVGDDGILWELDNYFDEEWKFKTAHLNLPVMLKDPDPESALHFETWKNEFQNFENLLFSKEFPKNSFSSVFDKQQFVNFIIVNMLVGNHEIGHPKSVYMHKKLGGKFTMGPIWDFDFAFGFSEEHGRTYFNYVDLELIRESDSRIGSEFYKKILKDPEIRILLSKTWNEYKQYQFEELMQFIETFAAEIRESQKRDFEKWKVGNNSMAVNKAGIKTFLRKRTLVIDRYIAKL</sequence>
<keyword evidence="1" id="KW-0418">Kinase</keyword>
<gene>
    <name evidence="1" type="ORF">ACFS6I_17485</name>
</gene>
<comment type="caution">
    <text evidence="1">The sequence shown here is derived from an EMBL/GenBank/DDBJ whole genome shotgun (WGS) entry which is preliminary data.</text>
</comment>
<evidence type="ECO:0000313" key="1">
    <source>
        <dbReference type="EMBL" id="MFD2905725.1"/>
    </source>
</evidence>
<accession>A0ABW5YZJ2</accession>
<evidence type="ECO:0000313" key="2">
    <source>
        <dbReference type="Proteomes" id="UP001597509"/>
    </source>
</evidence>
<organism evidence="1 2">
    <name type="scientific">Sphingobacterium anhuiense</name>
    <dbReference type="NCBI Taxonomy" id="493780"/>
    <lineage>
        <taxon>Bacteria</taxon>
        <taxon>Pseudomonadati</taxon>
        <taxon>Bacteroidota</taxon>
        <taxon>Sphingobacteriia</taxon>
        <taxon>Sphingobacteriales</taxon>
        <taxon>Sphingobacteriaceae</taxon>
        <taxon>Sphingobacterium</taxon>
    </lineage>
</organism>
<keyword evidence="2" id="KW-1185">Reference proteome</keyword>
<dbReference type="GO" id="GO:0016301">
    <property type="term" value="F:kinase activity"/>
    <property type="evidence" value="ECO:0007669"/>
    <property type="project" value="UniProtKB-KW"/>
</dbReference>
<dbReference type="EMBL" id="JBHUPE010000007">
    <property type="protein sequence ID" value="MFD2905725.1"/>
    <property type="molecule type" value="Genomic_DNA"/>
</dbReference>
<dbReference type="InterPro" id="IPR014867">
    <property type="entry name" value="Spore_coat_CotH_CotH2/3/7"/>
</dbReference>
<keyword evidence="1" id="KW-0808">Transferase</keyword>
<reference evidence="2" key="1">
    <citation type="journal article" date="2019" name="Int. J. Syst. Evol. Microbiol.">
        <title>The Global Catalogue of Microorganisms (GCM) 10K type strain sequencing project: providing services to taxonomists for standard genome sequencing and annotation.</title>
        <authorList>
            <consortium name="The Broad Institute Genomics Platform"/>
            <consortium name="The Broad Institute Genome Sequencing Center for Infectious Disease"/>
            <person name="Wu L."/>
            <person name="Ma J."/>
        </authorList>
    </citation>
    <scope>NUCLEOTIDE SEQUENCE [LARGE SCALE GENOMIC DNA]</scope>
    <source>
        <strain evidence="2">KCTC 22209</strain>
    </source>
</reference>
<protein>
    <submittedName>
        <fullName evidence="1">CotH kinase family protein</fullName>
    </submittedName>
</protein>
<proteinExistence type="predicted"/>